<accession>A0AAV4BVH2</accession>
<organism evidence="2 3">
    <name type="scientific">Plakobranchus ocellatus</name>
    <dbReference type="NCBI Taxonomy" id="259542"/>
    <lineage>
        <taxon>Eukaryota</taxon>
        <taxon>Metazoa</taxon>
        <taxon>Spiralia</taxon>
        <taxon>Lophotrochozoa</taxon>
        <taxon>Mollusca</taxon>
        <taxon>Gastropoda</taxon>
        <taxon>Heterobranchia</taxon>
        <taxon>Euthyneura</taxon>
        <taxon>Panpulmonata</taxon>
        <taxon>Sacoglossa</taxon>
        <taxon>Placobranchoidea</taxon>
        <taxon>Plakobranchidae</taxon>
        <taxon>Plakobranchus</taxon>
    </lineage>
</organism>
<comment type="caution">
    <text evidence="2">The sequence shown here is derived from an EMBL/GenBank/DDBJ whole genome shotgun (WGS) entry which is preliminary data.</text>
</comment>
<feature type="compositionally biased region" description="Acidic residues" evidence="1">
    <location>
        <begin position="21"/>
        <end position="37"/>
    </location>
</feature>
<evidence type="ECO:0000313" key="3">
    <source>
        <dbReference type="Proteomes" id="UP000735302"/>
    </source>
</evidence>
<protein>
    <submittedName>
        <fullName evidence="2">Uncharacterized protein</fullName>
    </submittedName>
</protein>
<reference evidence="2 3" key="1">
    <citation type="journal article" date="2021" name="Elife">
        <title>Chloroplast acquisition without the gene transfer in kleptoplastic sea slugs, Plakobranchus ocellatus.</title>
        <authorList>
            <person name="Maeda T."/>
            <person name="Takahashi S."/>
            <person name="Yoshida T."/>
            <person name="Shimamura S."/>
            <person name="Takaki Y."/>
            <person name="Nagai Y."/>
            <person name="Toyoda A."/>
            <person name="Suzuki Y."/>
            <person name="Arimoto A."/>
            <person name="Ishii H."/>
            <person name="Satoh N."/>
            <person name="Nishiyama T."/>
            <person name="Hasebe M."/>
            <person name="Maruyama T."/>
            <person name="Minagawa J."/>
            <person name="Obokata J."/>
            <person name="Shigenobu S."/>
        </authorList>
    </citation>
    <scope>NUCLEOTIDE SEQUENCE [LARGE SCALE GENOMIC DNA]</scope>
</reference>
<proteinExistence type="predicted"/>
<keyword evidence="3" id="KW-1185">Reference proteome</keyword>
<evidence type="ECO:0000313" key="2">
    <source>
        <dbReference type="EMBL" id="GFO24460.1"/>
    </source>
</evidence>
<sequence>MRSSMSVLDKAPQKKSMNGDNDVDEEDDDNDNRDDDNDLMRMMMIIAKTAMMVNLIDVVSSVPDMIPYKSVYEETDHLRSEIAIEKRR</sequence>
<dbReference type="Proteomes" id="UP000735302">
    <property type="component" value="Unassembled WGS sequence"/>
</dbReference>
<evidence type="ECO:0000256" key="1">
    <source>
        <dbReference type="SAM" id="MobiDB-lite"/>
    </source>
</evidence>
<dbReference type="EMBL" id="BLXT01005617">
    <property type="protein sequence ID" value="GFO24460.1"/>
    <property type="molecule type" value="Genomic_DNA"/>
</dbReference>
<dbReference type="AlphaFoldDB" id="A0AAV4BVH2"/>
<name>A0AAV4BVH2_9GAST</name>
<feature type="region of interest" description="Disordered" evidence="1">
    <location>
        <begin position="1"/>
        <end position="37"/>
    </location>
</feature>
<gene>
    <name evidence="2" type="ORF">PoB_005096500</name>
</gene>